<dbReference type="Proteomes" id="UP000036780">
    <property type="component" value="Unassembled WGS sequence"/>
</dbReference>
<evidence type="ECO:0000256" key="2">
    <source>
        <dbReference type="ARBA" id="ARBA00022692"/>
    </source>
</evidence>
<sequence>MKQAIVRLVVLAILLVNQALITMGWNPIPFSEEEIYQGVSAIVTVVIAVWAWWKDNPVTKKAQQNEQFLKDKGMK</sequence>
<dbReference type="GeneID" id="66870237"/>
<protein>
    <recommendedName>
        <fullName evidence="8">Holin</fullName>
    </recommendedName>
</protein>
<dbReference type="Pfam" id="PF04688">
    <property type="entry name" value="Holin_SPP1"/>
    <property type="match status" value="1"/>
</dbReference>
<accession>A0A0L0QQV3</accession>
<organism evidence="6 7">
    <name type="scientific">Virgibacillus pantothenticus</name>
    <dbReference type="NCBI Taxonomy" id="1473"/>
    <lineage>
        <taxon>Bacteria</taxon>
        <taxon>Bacillati</taxon>
        <taxon>Bacillota</taxon>
        <taxon>Bacilli</taxon>
        <taxon>Bacillales</taxon>
        <taxon>Bacillaceae</taxon>
        <taxon>Virgibacillus</taxon>
    </lineage>
</organism>
<evidence type="ECO:0008006" key="8">
    <source>
        <dbReference type="Google" id="ProtNLM"/>
    </source>
</evidence>
<dbReference type="RefSeq" id="WP_050353148.1">
    <property type="nucleotide sequence ID" value="NZ_BOSN01000001.1"/>
</dbReference>
<feature type="transmembrane region" description="Helical" evidence="5">
    <location>
        <begin position="35"/>
        <end position="53"/>
    </location>
</feature>
<evidence type="ECO:0000313" key="6">
    <source>
        <dbReference type="EMBL" id="KNE20573.1"/>
    </source>
</evidence>
<dbReference type="GO" id="GO:0016020">
    <property type="term" value="C:membrane"/>
    <property type="evidence" value="ECO:0007669"/>
    <property type="project" value="UniProtKB-SubCell"/>
</dbReference>
<proteinExistence type="predicted"/>
<dbReference type="InterPro" id="IPR006479">
    <property type="entry name" value="Holin"/>
</dbReference>
<keyword evidence="2 5" id="KW-0812">Transmembrane</keyword>
<evidence type="ECO:0000313" key="7">
    <source>
        <dbReference type="Proteomes" id="UP000036780"/>
    </source>
</evidence>
<evidence type="ECO:0000256" key="1">
    <source>
        <dbReference type="ARBA" id="ARBA00004370"/>
    </source>
</evidence>
<evidence type="ECO:0000256" key="4">
    <source>
        <dbReference type="ARBA" id="ARBA00023136"/>
    </source>
</evidence>
<keyword evidence="4 5" id="KW-0472">Membrane</keyword>
<dbReference type="NCBIfam" id="TIGR01592">
    <property type="entry name" value="holin_SPP1"/>
    <property type="match status" value="1"/>
</dbReference>
<dbReference type="AlphaFoldDB" id="A0A0L0QQV3"/>
<comment type="subcellular location">
    <subcellularLocation>
        <location evidence="1">Membrane</location>
    </subcellularLocation>
</comment>
<name>A0A0L0QQV3_VIRPA</name>
<evidence type="ECO:0000256" key="5">
    <source>
        <dbReference type="SAM" id="Phobius"/>
    </source>
</evidence>
<gene>
    <name evidence="6" type="ORF">AFK71_19660</name>
</gene>
<comment type="caution">
    <text evidence="6">The sequence shown here is derived from an EMBL/GenBank/DDBJ whole genome shotgun (WGS) entry which is preliminary data.</text>
</comment>
<evidence type="ECO:0000256" key="3">
    <source>
        <dbReference type="ARBA" id="ARBA00022989"/>
    </source>
</evidence>
<keyword evidence="3 5" id="KW-1133">Transmembrane helix</keyword>
<keyword evidence="7" id="KW-1185">Reference proteome</keyword>
<reference evidence="7" key="1">
    <citation type="submission" date="2015-07" db="EMBL/GenBank/DDBJ databases">
        <title>Fjat-10053 dsm26.</title>
        <authorList>
            <person name="Liu B."/>
            <person name="Wang J."/>
            <person name="Zhu Y."/>
            <person name="Liu G."/>
            <person name="Chen Q."/>
            <person name="Chen Z."/>
            <person name="Lan J."/>
            <person name="Che J."/>
            <person name="Ge C."/>
            <person name="Shi H."/>
            <person name="Pan Z."/>
            <person name="Liu X."/>
        </authorList>
    </citation>
    <scope>NUCLEOTIDE SEQUENCE [LARGE SCALE GENOMIC DNA]</scope>
    <source>
        <strain evidence="7">DSM 26</strain>
    </source>
</reference>
<dbReference type="EMBL" id="LGTO01000007">
    <property type="protein sequence ID" value="KNE20573.1"/>
    <property type="molecule type" value="Genomic_DNA"/>
</dbReference>
<dbReference type="PATRIC" id="fig|1473.5.peg.2675"/>